<dbReference type="InterPro" id="IPR011010">
    <property type="entry name" value="DNA_brk_join_enz"/>
</dbReference>
<keyword evidence="1" id="KW-0233">DNA recombination</keyword>
<dbReference type="Gene3D" id="1.10.443.10">
    <property type="entry name" value="Intergrase catalytic core"/>
    <property type="match status" value="1"/>
</dbReference>
<reference evidence="4 5" key="1">
    <citation type="submission" date="2019-09" db="EMBL/GenBank/DDBJ databases">
        <title>Actinomadura physcomitrii sp. nov., a novel actinomycete isolated from moss [Physcomitrium sphaericum (Ludw) Fuernr].</title>
        <authorList>
            <person name="Liu C."/>
            <person name="Zhuang X."/>
        </authorList>
    </citation>
    <scope>NUCLEOTIDE SEQUENCE [LARGE SCALE GENOMIC DNA]</scope>
    <source>
        <strain evidence="4 5">CYP1-1B</strain>
    </source>
</reference>
<dbReference type="GO" id="GO:0015074">
    <property type="term" value="P:DNA integration"/>
    <property type="evidence" value="ECO:0007669"/>
    <property type="project" value="InterPro"/>
</dbReference>
<dbReference type="SUPFAM" id="SSF56349">
    <property type="entry name" value="DNA breaking-rejoining enzymes"/>
    <property type="match status" value="1"/>
</dbReference>
<feature type="compositionally biased region" description="Low complexity" evidence="2">
    <location>
        <begin position="19"/>
        <end position="47"/>
    </location>
</feature>
<dbReference type="RefSeq" id="WP_151541285.1">
    <property type="nucleotide sequence ID" value="NZ_WBMR01000047.1"/>
</dbReference>
<dbReference type="InterPro" id="IPR050090">
    <property type="entry name" value="Tyrosine_recombinase_XerCD"/>
</dbReference>
<dbReference type="InterPro" id="IPR002104">
    <property type="entry name" value="Integrase_catalytic"/>
</dbReference>
<evidence type="ECO:0000256" key="1">
    <source>
        <dbReference type="ARBA" id="ARBA00023172"/>
    </source>
</evidence>
<evidence type="ECO:0000259" key="3">
    <source>
        <dbReference type="PROSITE" id="PS51898"/>
    </source>
</evidence>
<evidence type="ECO:0000256" key="2">
    <source>
        <dbReference type="SAM" id="MobiDB-lite"/>
    </source>
</evidence>
<evidence type="ECO:0000313" key="5">
    <source>
        <dbReference type="Proteomes" id="UP000483004"/>
    </source>
</evidence>
<evidence type="ECO:0000313" key="4">
    <source>
        <dbReference type="EMBL" id="KAB2380118.1"/>
    </source>
</evidence>
<dbReference type="CDD" id="cd01189">
    <property type="entry name" value="INT_ICEBs1_C_like"/>
    <property type="match status" value="1"/>
</dbReference>
<feature type="domain" description="Tyr recombinase" evidence="3">
    <location>
        <begin position="52"/>
        <end position="236"/>
    </location>
</feature>
<name>A0A6L3VXV7_9ACTN</name>
<sequence>MRGRQPVPRGPTRSDDPPGTRSSRPSPRCGPPASSAATPASRGSSPSPHRRSEPCWTPPCTAPGASWRRRAAGGTDRAECQTCAGSGVESATLEVAQTLQRVGGALRFVRPKTDDSERTIPLPPVCITALCEHKVRQTAERSDAWDDWEDYGLVFPSRRGTPMEPDNLRRSWGRVRAAAGLEGMRFHDMRHTCVSLLLHLGIAPNVVRDIVGHSDIEVTMTIYAHTSLDDKRAALRKLGDALG</sequence>
<dbReference type="OrthoDB" id="3175606at2"/>
<comment type="caution">
    <text evidence="4">The sequence shown here is derived from an EMBL/GenBank/DDBJ whole genome shotgun (WGS) entry which is preliminary data.</text>
</comment>
<gene>
    <name evidence="4" type="ORF">F9B16_18230</name>
</gene>
<dbReference type="Proteomes" id="UP000483004">
    <property type="component" value="Unassembled WGS sequence"/>
</dbReference>
<keyword evidence="5" id="KW-1185">Reference proteome</keyword>
<dbReference type="EMBL" id="WBMR01000047">
    <property type="protein sequence ID" value="KAB2380118.1"/>
    <property type="molecule type" value="Genomic_DNA"/>
</dbReference>
<dbReference type="Pfam" id="PF00589">
    <property type="entry name" value="Phage_integrase"/>
    <property type="match status" value="1"/>
</dbReference>
<dbReference type="PANTHER" id="PTHR30349">
    <property type="entry name" value="PHAGE INTEGRASE-RELATED"/>
    <property type="match status" value="1"/>
</dbReference>
<protein>
    <submittedName>
        <fullName evidence="4">Tyrosine-type recombinase/integrase</fullName>
    </submittedName>
</protein>
<dbReference type="GO" id="GO:0003677">
    <property type="term" value="F:DNA binding"/>
    <property type="evidence" value="ECO:0007669"/>
    <property type="project" value="InterPro"/>
</dbReference>
<dbReference type="AlphaFoldDB" id="A0A6L3VXV7"/>
<dbReference type="PANTHER" id="PTHR30349:SF91">
    <property type="entry name" value="INTA PROTEIN"/>
    <property type="match status" value="1"/>
</dbReference>
<dbReference type="PROSITE" id="PS51898">
    <property type="entry name" value="TYR_RECOMBINASE"/>
    <property type="match status" value="1"/>
</dbReference>
<organism evidence="4 5">
    <name type="scientific">Actinomadura montaniterrae</name>
    <dbReference type="NCBI Taxonomy" id="1803903"/>
    <lineage>
        <taxon>Bacteria</taxon>
        <taxon>Bacillati</taxon>
        <taxon>Actinomycetota</taxon>
        <taxon>Actinomycetes</taxon>
        <taxon>Streptosporangiales</taxon>
        <taxon>Thermomonosporaceae</taxon>
        <taxon>Actinomadura</taxon>
    </lineage>
</organism>
<feature type="region of interest" description="Disordered" evidence="2">
    <location>
        <begin position="1"/>
        <end position="73"/>
    </location>
</feature>
<proteinExistence type="predicted"/>
<dbReference type="InterPro" id="IPR013762">
    <property type="entry name" value="Integrase-like_cat_sf"/>
</dbReference>
<dbReference type="GO" id="GO:0006310">
    <property type="term" value="P:DNA recombination"/>
    <property type="evidence" value="ECO:0007669"/>
    <property type="project" value="UniProtKB-KW"/>
</dbReference>
<accession>A0A6L3VXV7</accession>